<comment type="subcellular location">
    <subcellularLocation>
        <location evidence="1">Cell outer membrane</location>
    </subcellularLocation>
</comment>
<comment type="similarity">
    <text evidence="2">Belongs to the SusD family.</text>
</comment>
<dbReference type="Pfam" id="PF14322">
    <property type="entry name" value="SusD-like_3"/>
    <property type="match status" value="1"/>
</dbReference>
<evidence type="ECO:0000259" key="7">
    <source>
        <dbReference type="Pfam" id="PF07980"/>
    </source>
</evidence>
<dbReference type="InterPro" id="IPR033985">
    <property type="entry name" value="SusD-like_N"/>
</dbReference>
<protein>
    <recommendedName>
        <fullName evidence="11">RagB/SusD family nutrient uptake outer membrane protein</fullName>
    </recommendedName>
</protein>
<evidence type="ECO:0000256" key="2">
    <source>
        <dbReference type="ARBA" id="ARBA00006275"/>
    </source>
</evidence>
<dbReference type="EMBL" id="BMIK01000007">
    <property type="protein sequence ID" value="GGC30244.1"/>
    <property type="molecule type" value="Genomic_DNA"/>
</dbReference>
<evidence type="ECO:0000313" key="10">
    <source>
        <dbReference type="Proteomes" id="UP000597338"/>
    </source>
</evidence>
<organism evidence="9 10">
    <name type="scientific">Parapedobacter defluvii</name>
    <dbReference type="NCBI Taxonomy" id="2045106"/>
    <lineage>
        <taxon>Bacteria</taxon>
        <taxon>Pseudomonadati</taxon>
        <taxon>Bacteroidota</taxon>
        <taxon>Sphingobacteriia</taxon>
        <taxon>Sphingobacteriales</taxon>
        <taxon>Sphingobacteriaceae</taxon>
        <taxon>Parapedobacter</taxon>
    </lineage>
</organism>
<feature type="domain" description="RagB/SusD" evidence="7">
    <location>
        <begin position="338"/>
        <end position="487"/>
    </location>
</feature>
<dbReference type="InterPro" id="IPR011990">
    <property type="entry name" value="TPR-like_helical_dom_sf"/>
</dbReference>
<evidence type="ECO:0000313" key="9">
    <source>
        <dbReference type="EMBL" id="GGC30244.1"/>
    </source>
</evidence>
<feature type="signal peptide" evidence="6">
    <location>
        <begin position="1"/>
        <end position="22"/>
    </location>
</feature>
<dbReference type="Gene3D" id="1.25.40.390">
    <property type="match status" value="1"/>
</dbReference>
<evidence type="ECO:0000256" key="6">
    <source>
        <dbReference type="SAM" id="SignalP"/>
    </source>
</evidence>
<dbReference type="PROSITE" id="PS51257">
    <property type="entry name" value="PROKAR_LIPOPROTEIN"/>
    <property type="match status" value="1"/>
</dbReference>
<gene>
    <name evidence="9" type="ORF">GCM10011386_22810</name>
</gene>
<keyword evidence="10" id="KW-1185">Reference proteome</keyword>
<name>A0ABQ1LWD6_9SPHI</name>
<evidence type="ECO:0008006" key="11">
    <source>
        <dbReference type="Google" id="ProtNLM"/>
    </source>
</evidence>
<keyword evidence="4" id="KW-0472">Membrane</keyword>
<dbReference type="Pfam" id="PF07980">
    <property type="entry name" value="SusD_RagB"/>
    <property type="match status" value="1"/>
</dbReference>
<feature type="chain" id="PRO_5047281265" description="RagB/SusD family nutrient uptake outer membrane protein" evidence="6">
    <location>
        <begin position="23"/>
        <end position="487"/>
    </location>
</feature>
<evidence type="ECO:0000256" key="5">
    <source>
        <dbReference type="ARBA" id="ARBA00023237"/>
    </source>
</evidence>
<evidence type="ECO:0000256" key="1">
    <source>
        <dbReference type="ARBA" id="ARBA00004442"/>
    </source>
</evidence>
<accession>A0ABQ1LWD6</accession>
<feature type="domain" description="SusD-like N-terminal" evidence="8">
    <location>
        <begin position="42"/>
        <end position="224"/>
    </location>
</feature>
<evidence type="ECO:0000256" key="4">
    <source>
        <dbReference type="ARBA" id="ARBA00023136"/>
    </source>
</evidence>
<evidence type="ECO:0000256" key="3">
    <source>
        <dbReference type="ARBA" id="ARBA00022729"/>
    </source>
</evidence>
<sequence>MKFTIGKKIGFAFFLSVITLMACDKNLQPFDSKTDKQALGTPEDLQTATYGAYAGLVHADYTRFQHILSEYPGDNVALSGTTTDPLYNVYNYTDFPGNNITTSFWRQAYKVIFSANQIIEHINEGESEVLDQLQGENRYLRSMAHFDLVRFFGRPYSQGASEHPGVVIADRTDGDPLPTRSRVSEVYDFIIADLLKAAEQMRISKDSRYASKEVAYALLSRIYLYAGQLDKAIEYADLVINSGRYQLVETAAYKTYFRPVPESNPETIFAIRHTIADNRLKGAIGSMYYNDPVTQSTGWGEIYASMDYINLLNKYPEDARHSFIELQLDANGDTLKRGNVPKFYINKYNWQENIANLSSPVYLRLAEMYLIRAEANAKLGNDQLALDDVNVIRQRAGLSGSALYQLGDLKGHESVLDVVLEELRLELAFEGHRAGDLFRNNRPLVRAYPGFHSLDRYNQTINPTDARVVFFLPDREVQINPNLEQNP</sequence>
<dbReference type="CDD" id="cd08977">
    <property type="entry name" value="SusD"/>
    <property type="match status" value="1"/>
</dbReference>
<dbReference type="SUPFAM" id="SSF48452">
    <property type="entry name" value="TPR-like"/>
    <property type="match status" value="1"/>
</dbReference>
<reference evidence="10" key="1">
    <citation type="journal article" date="2019" name="Int. J. Syst. Evol. Microbiol.">
        <title>The Global Catalogue of Microorganisms (GCM) 10K type strain sequencing project: providing services to taxonomists for standard genome sequencing and annotation.</title>
        <authorList>
            <consortium name="The Broad Institute Genomics Platform"/>
            <consortium name="The Broad Institute Genome Sequencing Center for Infectious Disease"/>
            <person name="Wu L."/>
            <person name="Ma J."/>
        </authorList>
    </citation>
    <scope>NUCLEOTIDE SEQUENCE [LARGE SCALE GENOMIC DNA]</scope>
    <source>
        <strain evidence="10">CGMCC 1.15342</strain>
    </source>
</reference>
<keyword evidence="3 6" id="KW-0732">Signal</keyword>
<dbReference type="Proteomes" id="UP000597338">
    <property type="component" value="Unassembled WGS sequence"/>
</dbReference>
<comment type="caution">
    <text evidence="9">The sequence shown here is derived from an EMBL/GenBank/DDBJ whole genome shotgun (WGS) entry which is preliminary data.</text>
</comment>
<keyword evidence="5" id="KW-0998">Cell outer membrane</keyword>
<proteinExistence type="inferred from homology"/>
<dbReference type="InterPro" id="IPR012944">
    <property type="entry name" value="SusD_RagB_dom"/>
</dbReference>
<evidence type="ECO:0000259" key="8">
    <source>
        <dbReference type="Pfam" id="PF14322"/>
    </source>
</evidence>